<dbReference type="PANTHER" id="PTHR35125">
    <property type="entry name" value="NEURON NAVIGATOR 1-LIKE-RELATED"/>
    <property type="match status" value="1"/>
</dbReference>
<feature type="region of interest" description="Disordered" evidence="1">
    <location>
        <begin position="1"/>
        <end position="54"/>
    </location>
</feature>
<dbReference type="InterPro" id="IPR039326">
    <property type="entry name" value="Patronus"/>
</dbReference>
<dbReference type="GeneID" id="107458465"/>
<evidence type="ECO:0000256" key="1">
    <source>
        <dbReference type="SAM" id="MobiDB-lite"/>
    </source>
</evidence>
<evidence type="ECO:0000313" key="2">
    <source>
        <dbReference type="Proteomes" id="UP000515211"/>
    </source>
</evidence>
<feature type="region of interest" description="Disordered" evidence="1">
    <location>
        <begin position="99"/>
        <end position="121"/>
    </location>
</feature>
<protein>
    <submittedName>
        <fullName evidence="3">Uncharacterized protein LOC107458465</fullName>
    </submittedName>
</protein>
<gene>
    <name evidence="3" type="primary">LOC107458465</name>
</gene>
<proteinExistence type="predicted"/>
<dbReference type="PANTHER" id="PTHR35125:SF2">
    <property type="entry name" value="PROTEIN PATRONUS 2-LIKE"/>
    <property type="match status" value="1"/>
</dbReference>
<organism evidence="2 3">
    <name type="scientific">Arachis duranensis</name>
    <name type="common">Wild peanut</name>
    <dbReference type="NCBI Taxonomy" id="130453"/>
    <lineage>
        <taxon>Eukaryota</taxon>
        <taxon>Viridiplantae</taxon>
        <taxon>Streptophyta</taxon>
        <taxon>Embryophyta</taxon>
        <taxon>Tracheophyta</taxon>
        <taxon>Spermatophyta</taxon>
        <taxon>Magnoliopsida</taxon>
        <taxon>eudicotyledons</taxon>
        <taxon>Gunneridae</taxon>
        <taxon>Pentapetalae</taxon>
        <taxon>rosids</taxon>
        <taxon>fabids</taxon>
        <taxon>Fabales</taxon>
        <taxon>Fabaceae</taxon>
        <taxon>Papilionoideae</taxon>
        <taxon>50 kb inversion clade</taxon>
        <taxon>dalbergioids sensu lato</taxon>
        <taxon>Dalbergieae</taxon>
        <taxon>Pterocarpus clade</taxon>
        <taxon>Arachis</taxon>
    </lineage>
</organism>
<name>A0A9C6TFS2_ARADU</name>
<reference evidence="3" key="2">
    <citation type="submission" date="2025-08" db="UniProtKB">
        <authorList>
            <consortium name="RefSeq"/>
        </authorList>
    </citation>
    <scope>IDENTIFICATION</scope>
    <source>
        <tissue evidence="3">Whole plant</tissue>
    </source>
</reference>
<evidence type="ECO:0000313" key="3">
    <source>
        <dbReference type="RefSeq" id="XP_052107504.1"/>
    </source>
</evidence>
<sequence>MAAPPRTGRLFQDTNAYAPRKVRVSGRKPLSDVSNNAGNKPLDASAKPSVSVTRPSKQIIKSNLDNNNNNNNISVIMNDGAVFVSSSAKAKNLESSNIRTANNTASGKSKTGGGGSRKVLSDISNTGKLPLLEIKEKKTLKSLREEEPLFPSAIGEEMCRHDHRRCVEAQSKALDFRFIMNDCFRDLKVSAEPPLNIKIESESEHWESDEEPELSIPEGQSRMWHWSGISSPEHCNNEEHLELPSSPVNFEIAKSLVTKRKVGTPKDKGAFEEDPVSL</sequence>
<accession>A0A9C6TFS2</accession>
<dbReference type="RefSeq" id="XP_052107504.1">
    <property type="nucleotide sequence ID" value="XM_052251544.1"/>
</dbReference>
<keyword evidence="2" id="KW-1185">Reference proteome</keyword>
<reference evidence="2" key="1">
    <citation type="journal article" date="2016" name="Nat. Genet.">
        <title>The genome sequences of Arachis duranensis and Arachis ipaensis, the diploid ancestors of cultivated peanut.</title>
        <authorList>
            <person name="Bertioli D.J."/>
            <person name="Cannon S.B."/>
            <person name="Froenicke L."/>
            <person name="Huang G."/>
            <person name="Farmer A.D."/>
            <person name="Cannon E.K."/>
            <person name="Liu X."/>
            <person name="Gao D."/>
            <person name="Clevenger J."/>
            <person name="Dash S."/>
            <person name="Ren L."/>
            <person name="Moretzsohn M.C."/>
            <person name="Shirasawa K."/>
            <person name="Huang W."/>
            <person name="Vidigal B."/>
            <person name="Abernathy B."/>
            <person name="Chu Y."/>
            <person name="Niederhuth C.E."/>
            <person name="Umale P."/>
            <person name="Araujo A.C."/>
            <person name="Kozik A."/>
            <person name="Kim K.D."/>
            <person name="Burow M.D."/>
            <person name="Varshney R.K."/>
            <person name="Wang X."/>
            <person name="Zhang X."/>
            <person name="Barkley N."/>
            <person name="Guimaraes P.M."/>
            <person name="Isobe S."/>
            <person name="Guo B."/>
            <person name="Liao B."/>
            <person name="Stalker H.T."/>
            <person name="Schmitz R.J."/>
            <person name="Scheffler B.E."/>
            <person name="Leal-Bertioli S.C."/>
            <person name="Xun X."/>
            <person name="Jackson S.A."/>
            <person name="Michelmore R."/>
            <person name="Ozias-Akins P."/>
        </authorList>
    </citation>
    <scope>NUCLEOTIDE SEQUENCE [LARGE SCALE GENOMIC DNA]</scope>
    <source>
        <strain evidence="2">cv. V14167</strain>
    </source>
</reference>
<dbReference type="AlphaFoldDB" id="A0A9C6TFS2"/>
<dbReference type="KEGG" id="adu:107458465"/>
<dbReference type="Proteomes" id="UP000515211">
    <property type="component" value="Chromosome 7"/>
</dbReference>
<dbReference type="GO" id="GO:0007346">
    <property type="term" value="P:regulation of mitotic cell cycle"/>
    <property type="evidence" value="ECO:0007669"/>
    <property type="project" value="InterPro"/>
</dbReference>